<dbReference type="Gene3D" id="1.10.510.10">
    <property type="entry name" value="Transferase(Phosphotransferase) domain 1"/>
    <property type="match status" value="1"/>
</dbReference>
<sequence length="814" mass="91163">MASPDMAYSLELLEQLYEQCLSLPGEERLAFIRGACGDNEDLQRVLHLMLEHGQQSADYFGALQQTIMGGLVDEESTPGLVPGEKVGNYNVAAFLAKGGMSNVYLADRDDGQYEQRVVIKCFSARIFSRKDTLSQIGEQQILARLRHPAIATLYDAGVTGSGVPYFIMEYIDGLPVDEWVEQRKLNLTAKLRLFEQVAGAVAYAHSHLILHLDLKPTNILVDKNGQVKLLDFGIATAITSGTGGPRPFVGTPMIAAPEQLMGANLTAATDVFQLGMLLHKMITGRYPVADSSSSAEGFTRFNPEKLIRNPEISPEIVAELKAIIAKCLNHNPEERYSSLADLLQDIRNYQQHYPVTALPYTLKYRSFKYYQRHKTQVVSVVFIMLSLIAGTVISLWQAGQARAQRDLAVKSEEVSTATRNFLLDLFMAAHPSKTKGDTMTVFQFLDKGYLEAEAYKGSPGIKLEMLTTIGKLYRSLGNYDKSREVLNRVYAMAKDSSLPLSLSYVQAIQELALYQRDMGNYDSASSIMNLVFRLYSGIGYPAKDSLYTASLKYHAYIYRSLENNDSATALIRRAIALEEQIWPDLNNINLAESYYILGVIHRNQGQYDDAIENISRSLELCENIMGTYFPGTIANLNTLSATYSQAGNPEAALKSSRRAKDISFRLYGENHMETATSADNLGRIFLKLNETDSAYHYFIRGLNIRHTLFPEKDNVHVMISTNNLLSLFVQIQNPDSVRKYLKEALEVGKSPKVQARQRAVTYWQAGGFYEQIARPDSARYCYEKALAENRSYLPEADERVQSVVVKLKNLSVEK</sequence>
<keyword evidence="5" id="KW-1133">Transmembrane helix</keyword>
<organism evidence="7">
    <name type="scientific">bioreactor metagenome</name>
    <dbReference type="NCBI Taxonomy" id="1076179"/>
    <lineage>
        <taxon>unclassified sequences</taxon>
        <taxon>metagenomes</taxon>
        <taxon>ecological metagenomes</taxon>
    </lineage>
</organism>
<dbReference type="Gene3D" id="1.25.40.10">
    <property type="entry name" value="Tetratricopeptide repeat domain"/>
    <property type="match status" value="3"/>
</dbReference>
<protein>
    <submittedName>
        <fullName evidence="7">Serine/threonine-protein kinase PknD</fullName>
        <ecNumber evidence="7">2.7.11.1</ecNumber>
    </submittedName>
</protein>
<evidence type="ECO:0000256" key="2">
    <source>
        <dbReference type="ARBA" id="ARBA00022741"/>
    </source>
</evidence>
<dbReference type="PROSITE" id="PS00108">
    <property type="entry name" value="PROTEIN_KINASE_ST"/>
    <property type="match status" value="1"/>
</dbReference>
<proteinExistence type="predicted"/>
<dbReference type="Pfam" id="PF13181">
    <property type="entry name" value="TPR_8"/>
    <property type="match status" value="1"/>
</dbReference>
<dbReference type="SMART" id="SM00220">
    <property type="entry name" value="S_TKc"/>
    <property type="match status" value="1"/>
</dbReference>
<dbReference type="EC" id="2.7.11.1" evidence="7"/>
<keyword evidence="3 7" id="KW-0418">Kinase</keyword>
<comment type="caution">
    <text evidence="7">The sequence shown here is derived from an EMBL/GenBank/DDBJ whole genome shotgun (WGS) entry which is preliminary data.</text>
</comment>
<dbReference type="EMBL" id="VSSQ01000195">
    <property type="protein sequence ID" value="MPL84846.1"/>
    <property type="molecule type" value="Genomic_DNA"/>
</dbReference>
<keyword evidence="5" id="KW-0812">Transmembrane</keyword>
<reference evidence="7" key="1">
    <citation type="submission" date="2019-08" db="EMBL/GenBank/DDBJ databases">
        <authorList>
            <person name="Kucharzyk K."/>
            <person name="Murdoch R.W."/>
            <person name="Higgins S."/>
            <person name="Loffler F."/>
        </authorList>
    </citation>
    <scope>NUCLEOTIDE SEQUENCE</scope>
</reference>
<dbReference type="InterPro" id="IPR000719">
    <property type="entry name" value="Prot_kinase_dom"/>
</dbReference>
<gene>
    <name evidence="7" type="primary">pknD_5</name>
    <name evidence="7" type="ORF">SDC9_30811</name>
</gene>
<feature type="transmembrane region" description="Helical" evidence="5">
    <location>
        <begin position="377"/>
        <end position="396"/>
    </location>
</feature>
<evidence type="ECO:0000256" key="1">
    <source>
        <dbReference type="ARBA" id="ARBA00022679"/>
    </source>
</evidence>
<dbReference type="PROSITE" id="PS50293">
    <property type="entry name" value="TPR_REGION"/>
    <property type="match status" value="1"/>
</dbReference>
<dbReference type="CDD" id="cd14014">
    <property type="entry name" value="STKc_PknB_like"/>
    <property type="match status" value="1"/>
</dbReference>
<accession>A0A644V0I7</accession>
<dbReference type="InterPro" id="IPR008271">
    <property type="entry name" value="Ser/Thr_kinase_AS"/>
</dbReference>
<keyword evidence="5" id="KW-0472">Membrane</keyword>
<evidence type="ECO:0000256" key="3">
    <source>
        <dbReference type="ARBA" id="ARBA00022777"/>
    </source>
</evidence>
<dbReference type="PANTHER" id="PTHR43289">
    <property type="entry name" value="MITOGEN-ACTIVATED PROTEIN KINASE KINASE KINASE 20-RELATED"/>
    <property type="match status" value="1"/>
</dbReference>
<dbReference type="Gene3D" id="3.30.200.20">
    <property type="entry name" value="Phosphorylase Kinase, domain 1"/>
    <property type="match status" value="1"/>
</dbReference>
<dbReference type="InterPro" id="IPR011009">
    <property type="entry name" value="Kinase-like_dom_sf"/>
</dbReference>
<keyword evidence="4" id="KW-0067">ATP-binding</keyword>
<dbReference type="GO" id="GO:0005524">
    <property type="term" value="F:ATP binding"/>
    <property type="evidence" value="ECO:0007669"/>
    <property type="project" value="UniProtKB-KW"/>
</dbReference>
<dbReference type="SUPFAM" id="SSF48452">
    <property type="entry name" value="TPR-like"/>
    <property type="match status" value="3"/>
</dbReference>
<dbReference type="InterPro" id="IPR011990">
    <property type="entry name" value="TPR-like_helical_dom_sf"/>
</dbReference>
<dbReference type="PROSITE" id="PS50005">
    <property type="entry name" value="TPR"/>
    <property type="match status" value="2"/>
</dbReference>
<evidence type="ECO:0000259" key="6">
    <source>
        <dbReference type="PROSITE" id="PS50011"/>
    </source>
</evidence>
<evidence type="ECO:0000313" key="7">
    <source>
        <dbReference type="EMBL" id="MPL84846.1"/>
    </source>
</evidence>
<dbReference type="AlphaFoldDB" id="A0A644V0I7"/>
<dbReference type="GO" id="GO:0004674">
    <property type="term" value="F:protein serine/threonine kinase activity"/>
    <property type="evidence" value="ECO:0007669"/>
    <property type="project" value="UniProtKB-EC"/>
</dbReference>
<dbReference type="Pfam" id="PF00069">
    <property type="entry name" value="Pkinase"/>
    <property type="match status" value="1"/>
</dbReference>
<dbReference type="InterPro" id="IPR019734">
    <property type="entry name" value="TPR_rpt"/>
</dbReference>
<feature type="domain" description="Protein kinase" evidence="6">
    <location>
        <begin position="89"/>
        <end position="355"/>
    </location>
</feature>
<name>A0A644V0I7_9ZZZZ</name>
<dbReference type="SMART" id="SM00028">
    <property type="entry name" value="TPR"/>
    <property type="match status" value="6"/>
</dbReference>
<dbReference type="PROSITE" id="PS50011">
    <property type="entry name" value="PROTEIN_KINASE_DOM"/>
    <property type="match status" value="1"/>
</dbReference>
<evidence type="ECO:0000256" key="4">
    <source>
        <dbReference type="ARBA" id="ARBA00022840"/>
    </source>
</evidence>
<dbReference type="Pfam" id="PF13424">
    <property type="entry name" value="TPR_12"/>
    <property type="match status" value="1"/>
</dbReference>
<dbReference type="SUPFAM" id="SSF56112">
    <property type="entry name" value="Protein kinase-like (PK-like)"/>
    <property type="match status" value="1"/>
</dbReference>
<keyword evidence="1 7" id="KW-0808">Transferase</keyword>
<dbReference type="PANTHER" id="PTHR43289:SF34">
    <property type="entry name" value="SERINE_THREONINE-PROTEIN KINASE YBDM-RELATED"/>
    <property type="match status" value="1"/>
</dbReference>
<keyword evidence="2" id="KW-0547">Nucleotide-binding</keyword>
<evidence type="ECO:0000256" key="5">
    <source>
        <dbReference type="SAM" id="Phobius"/>
    </source>
</evidence>